<dbReference type="SMART" id="SM00575">
    <property type="entry name" value="ZnF_PMZ"/>
    <property type="match status" value="1"/>
</dbReference>
<evidence type="ECO:0000259" key="8">
    <source>
        <dbReference type="PROSITE" id="PS50966"/>
    </source>
</evidence>
<dbReference type="Pfam" id="PF04434">
    <property type="entry name" value="SWIM"/>
    <property type="match status" value="1"/>
</dbReference>
<dbReference type="InterPro" id="IPR008972">
    <property type="entry name" value="Cupredoxin"/>
</dbReference>
<reference evidence="10 11" key="1">
    <citation type="journal article" date="2017" name="Nat. Commun.">
        <title>Genome assembly with in vitro proximity ligation data and whole-genome triplication in lettuce.</title>
        <authorList>
            <person name="Reyes-Chin-Wo S."/>
            <person name="Wang Z."/>
            <person name="Yang X."/>
            <person name="Kozik A."/>
            <person name="Arikit S."/>
            <person name="Song C."/>
            <person name="Xia L."/>
            <person name="Froenicke L."/>
            <person name="Lavelle D.O."/>
            <person name="Truco M.J."/>
            <person name="Xia R."/>
            <person name="Zhu S."/>
            <person name="Xu C."/>
            <person name="Xu H."/>
            <person name="Xu X."/>
            <person name="Cox K."/>
            <person name="Korf I."/>
            <person name="Meyers B.C."/>
            <person name="Michelmore R.W."/>
        </authorList>
    </citation>
    <scope>NUCLEOTIDE SEQUENCE [LARGE SCALE GENOMIC DNA]</scope>
    <source>
        <strain evidence="11">cv. Salinas</strain>
        <tissue evidence="10">Seedlings</tissue>
    </source>
</reference>
<dbReference type="SUPFAM" id="SSF49503">
    <property type="entry name" value="Cupredoxins"/>
    <property type="match status" value="1"/>
</dbReference>
<dbReference type="GO" id="GO:0008270">
    <property type="term" value="F:zinc ion binding"/>
    <property type="evidence" value="ECO:0007669"/>
    <property type="project" value="UniProtKB-KW"/>
</dbReference>
<dbReference type="Gene3D" id="2.60.40.420">
    <property type="entry name" value="Cupredoxins - blue copper proteins"/>
    <property type="match status" value="1"/>
</dbReference>
<dbReference type="Proteomes" id="UP000235145">
    <property type="component" value="Unassembled WGS sequence"/>
</dbReference>
<dbReference type="PROSITE" id="PS50966">
    <property type="entry name" value="ZF_SWIM"/>
    <property type="match status" value="1"/>
</dbReference>
<dbReference type="EMBL" id="NBSK02000007">
    <property type="protein sequence ID" value="KAJ0196106.1"/>
    <property type="molecule type" value="Genomic_DNA"/>
</dbReference>
<dbReference type="FunFam" id="2.60.40.420:FF:000034">
    <property type="entry name" value="Cupredoxin superfamily protein"/>
    <property type="match status" value="1"/>
</dbReference>
<keyword evidence="3" id="KW-0862">Zinc</keyword>
<evidence type="ECO:0000256" key="3">
    <source>
        <dbReference type="ARBA" id="ARBA00022833"/>
    </source>
</evidence>
<dbReference type="PANTHER" id="PTHR47718:SF13">
    <property type="entry name" value="OS09G0290500 PROTEIN"/>
    <property type="match status" value="1"/>
</dbReference>
<dbReference type="Pfam" id="PF02298">
    <property type="entry name" value="Cu_bind_like"/>
    <property type="match status" value="1"/>
</dbReference>
<protein>
    <recommendedName>
        <fullName evidence="12">Protein FAR1-RELATED SEQUENCE</fullName>
    </recommendedName>
</protein>
<evidence type="ECO:0000256" key="2">
    <source>
        <dbReference type="ARBA" id="ARBA00022771"/>
    </source>
</evidence>
<feature type="region of interest" description="Disordered" evidence="7">
    <location>
        <begin position="122"/>
        <end position="161"/>
    </location>
</feature>
<dbReference type="PANTHER" id="PTHR47718">
    <property type="entry name" value="OS01G0519700 PROTEIN"/>
    <property type="match status" value="1"/>
</dbReference>
<keyword evidence="1" id="KW-0479">Metal-binding</keyword>
<evidence type="ECO:0000256" key="7">
    <source>
        <dbReference type="SAM" id="MobiDB-lite"/>
    </source>
</evidence>
<keyword evidence="5" id="KW-0325">Glycoprotein</keyword>
<comment type="caution">
    <text evidence="10">The sequence shown here is derived from an EMBL/GenBank/DDBJ whole genome shotgun (WGS) entry which is preliminary data.</text>
</comment>
<organism evidence="10 11">
    <name type="scientific">Lactuca sativa</name>
    <name type="common">Garden lettuce</name>
    <dbReference type="NCBI Taxonomy" id="4236"/>
    <lineage>
        <taxon>Eukaryota</taxon>
        <taxon>Viridiplantae</taxon>
        <taxon>Streptophyta</taxon>
        <taxon>Embryophyta</taxon>
        <taxon>Tracheophyta</taxon>
        <taxon>Spermatophyta</taxon>
        <taxon>Magnoliopsida</taxon>
        <taxon>eudicotyledons</taxon>
        <taxon>Gunneridae</taxon>
        <taxon>Pentapetalae</taxon>
        <taxon>asterids</taxon>
        <taxon>campanulids</taxon>
        <taxon>Asterales</taxon>
        <taxon>Asteraceae</taxon>
        <taxon>Cichorioideae</taxon>
        <taxon>Cichorieae</taxon>
        <taxon>Lactucinae</taxon>
        <taxon>Lactuca</taxon>
    </lineage>
</organism>
<accession>A0A9R1V0L7</accession>
<keyword evidence="2 6" id="KW-0863">Zinc-finger</keyword>
<sequence length="631" mass="71441">MIPVMQLPGTMAQTRHIVGGSLGWTIPSGGAVSYTTWASHQSFTVNDLLVFNFTDGEYDVAEVSEAAYGPCTATNPISLATNGPATLTLTTAGTHYYICTFRSHCQIGQKLTIDVSEAASSIPPGATPVTPPTIRRPPRPVTSRTAVETPNTATPFAPCPRITSAPPPPTDGAPSFTGMIPIPCQTLILVYFVAHNNCKASDNINNKEATIKKTNYQQQSVEEAANSVENVAVSVENVAISVEEAANSVEGHTILNPRDQKISKDGMKFDSEEDLYNYFKAYAFQTGFVVEAKGYDNLPFGETDCRSYITKVRQQRLGLGDAEALRNYFVRMQKRSSNFFYMIDMDDEGRMRNVFWADARSRAAYESFGDVFDSTYLTNKYNMSFAPFVTIPEKLSRLPQYKVIKKTLKTLVYESTDTQEFEDGWCKLVEKYALEKNEWLSSLFNERMRWVPIYVKENFWFQEAYTNAIFKLFQDELRGMLFCNSSLVKIDGARYVFHVTDIVEGKHGDSKKRVVYIVSYDETECDKQCSCHLFKFRGIICRHVVKILIEKDVKEIHPRYILSQWRKDVKHGHYLVINCYEDLMSGENAKQFDHLCSNFHKVAHIANSREKYEYLLSCVNMAKEKLNDLGL</sequence>
<dbReference type="PROSITE" id="PS51485">
    <property type="entry name" value="PHYTOCYANIN"/>
    <property type="match status" value="1"/>
</dbReference>
<gene>
    <name evidence="10" type="ORF">LSAT_V11C700360150</name>
</gene>
<dbReference type="InterPro" id="IPR007527">
    <property type="entry name" value="Znf_SWIM"/>
</dbReference>
<evidence type="ECO:0000256" key="6">
    <source>
        <dbReference type="PROSITE-ProRule" id="PRU00325"/>
    </source>
</evidence>
<dbReference type="GO" id="GO:0009055">
    <property type="term" value="F:electron transfer activity"/>
    <property type="evidence" value="ECO:0007669"/>
    <property type="project" value="InterPro"/>
</dbReference>
<evidence type="ECO:0000313" key="10">
    <source>
        <dbReference type="EMBL" id="KAJ0196106.1"/>
    </source>
</evidence>
<evidence type="ECO:0008006" key="12">
    <source>
        <dbReference type="Google" id="ProtNLM"/>
    </source>
</evidence>
<dbReference type="InterPro" id="IPR003245">
    <property type="entry name" value="Phytocyanin_dom"/>
</dbReference>
<keyword evidence="11" id="KW-1185">Reference proteome</keyword>
<feature type="domain" description="Phytocyanin" evidence="9">
    <location>
        <begin position="14"/>
        <end position="117"/>
    </location>
</feature>
<name>A0A9R1V0L7_LACSA</name>
<dbReference type="InterPro" id="IPR006564">
    <property type="entry name" value="Znf_PMZ"/>
</dbReference>
<evidence type="ECO:0000259" key="9">
    <source>
        <dbReference type="PROSITE" id="PS51485"/>
    </source>
</evidence>
<evidence type="ECO:0000256" key="4">
    <source>
        <dbReference type="ARBA" id="ARBA00023157"/>
    </source>
</evidence>
<proteinExistence type="predicted"/>
<dbReference type="AlphaFoldDB" id="A0A9R1V0L7"/>
<keyword evidence="4" id="KW-1015">Disulfide bond</keyword>
<feature type="compositionally biased region" description="Pro residues" evidence="7">
    <location>
        <begin position="125"/>
        <end position="135"/>
    </location>
</feature>
<evidence type="ECO:0000256" key="5">
    <source>
        <dbReference type="ARBA" id="ARBA00023180"/>
    </source>
</evidence>
<evidence type="ECO:0000313" key="11">
    <source>
        <dbReference type="Proteomes" id="UP000235145"/>
    </source>
</evidence>
<evidence type="ECO:0000256" key="1">
    <source>
        <dbReference type="ARBA" id="ARBA00022723"/>
    </source>
</evidence>
<feature type="domain" description="SWIM-type" evidence="8">
    <location>
        <begin position="516"/>
        <end position="552"/>
    </location>
</feature>